<accession>A0A2G2UYH8</accession>
<gene>
    <name evidence="1" type="ORF">CQW23_34571</name>
</gene>
<dbReference type="AlphaFoldDB" id="A0A2G2UYH8"/>
<organism evidence="1 2">
    <name type="scientific">Capsicum baccatum</name>
    <name type="common">Peruvian pepper</name>
    <dbReference type="NCBI Taxonomy" id="33114"/>
    <lineage>
        <taxon>Eukaryota</taxon>
        <taxon>Viridiplantae</taxon>
        <taxon>Streptophyta</taxon>
        <taxon>Embryophyta</taxon>
        <taxon>Tracheophyta</taxon>
        <taxon>Spermatophyta</taxon>
        <taxon>Magnoliopsida</taxon>
        <taxon>eudicotyledons</taxon>
        <taxon>Gunneridae</taxon>
        <taxon>Pentapetalae</taxon>
        <taxon>asterids</taxon>
        <taxon>lamiids</taxon>
        <taxon>Solanales</taxon>
        <taxon>Solanaceae</taxon>
        <taxon>Solanoideae</taxon>
        <taxon>Capsiceae</taxon>
        <taxon>Capsicum</taxon>
    </lineage>
</organism>
<protein>
    <submittedName>
        <fullName evidence="1">Uncharacterized protein</fullName>
    </submittedName>
</protein>
<evidence type="ECO:0000313" key="2">
    <source>
        <dbReference type="Proteomes" id="UP000224567"/>
    </source>
</evidence>
<dbReference type="EMBL" id="MLFT02001286">
    <property type="protein sequence ID" value="PHT25806.1"/>
    <property type="molecule type" value="Genomic_DNA"/>
</dbReference>
<name>A0A2G2UYH8_CAPBA</name>
<evidence type="ECO:0000313" key="1">
    <source>
        <dbReference type="EMBL" id="PHT25806.1"/>
    </source>
</evidence>
<proteinExistence type="predicted"/>
<keyword evidence="2" id="KW-1185">Reference proteome</keyword>
<reference evidence="2" key="2">
    <citation type="journal article" date="2017" name="J. Anim. Genet.">
        <title>Multiple reference genome sequences of hot pepper reveal the massive evolution of plant disease resistance genes by retroduplication.</title>
        <authorList>
            <person name="Kim S."/>
            <person name="Park J."/>
            <person name="Yeom S.-I."/>
            <person name="Kim Y.-M."/>
            <person name="Seo E."/>
            <person name="Kim K.-T."/>
            <person name="Kim M.-S."/>
            <person name="Lee J.M."/>
            <person name="Cheong K."/>
            <person name="Shin H.-S."/>
            <person name="Kim S.-B."/>
            <person name="Han K."/>
            <person name="Lee J."/>
            <person name="Park M."/>
            <person name="Lee H.-A."/>
            <person name="Lee H.-Y."/>
            <person name="Lee Y."/>
            <person name="Oh S."/>
            <person name="Lee J.H."/>
            <person name="Choi E."/>
            <person name="Choi E."/>
            <person name="Lee S.E."/>
            <person name="Jeon J."/>
            <person name="Kim H."/>
            <person name="Choi G."/>
            <person name="Song H."/>
            <person name="Lee J."/>
            <person name="Lee S.-C."/>
            <person name="Kwon J.-K."/>
            <person name="Lee H.-Y."/>
            <person name="Koo N."/>
            <person name="Hong Y."/>
            <person name="Kim R.W."/>
            <person name="Kang W.-H."/>
            <person name="Huh J.H."/>
            <person name="Kang B.-C."/>
            <person name="Yang T.-J."/>
            <person name="Lee Y.-H."/>
            <person name="Bennetzen J.L."/>
            <person name="Choi D."/>
        </authorList>
    </citation>
    <scope>NUCLEOTIDE SEQUENCE [LARGE SCALE GENOMIC DNA]</scope>
    <source>
        <strain evidence="2">cv. PBC81</strain>
    </source>
</reference>
<reference evidence="1 2" key="1">
    <citation type="journal article" date="2017" name="Genome Biol.">
        <title>New reference genome sequences of hot pepper reveal the massive evolution of plant disease-resistance genes by retroduplication.</title>
        <authorList>
            <person name="Kim S."/>
            <person name="Park J."/>
            <person name="Yeom S.I."/>
            <person name="Kim Y.M."/>
            <person name="Seo E."/>
            <person name="Kim K.T."/>
            <person name="Kim M.S."/>
            <person name="Lee J.M."/>
            <person name="Cheong K."/>
            <person name="Shin H.S."/>
            <person name="Kim S.B."/>
            <person name="Han K."/>
            <person name="Lee J."/>
            <person name="Park M."/>
            <person name="Lee H.A."/>
            <person name="Lee H.Y."/>
            <person name="Lee Y."/>
            <person name="Oh S."/>
            <person name="Lee J.H."/>
            <person name="Choi E."/>
            <person name="Choi E."/>
            <person name="Lee S.E."/>
            <person name="Jeon J."/>
            <person name="Kim H."/>
            <person name="Choi G."/>
            <person name="Song H."/>
            <person name="Lee J."/>
            <person name="Lee S.C."/>
            <person name="Kwon J.K."/>
            <person name="Lee H.Y."/>
            <person name="Koo N."/>
            <person name="Hong Y."/>
            <person name="Kim R.W."/>
            <person name="Kang W.H."/>
            <person name="Huh J.H."/>
            <person name="Kang B.C."/>
            <person name="Yang T.J."/>
            <person name="Lee Y.H."/>
            <person name="Bennetzen J.L."/>
            <person name="Choi D."/>
        </authorList>
    </citation>
    <scope>NUCLEOTIDE SEQUENCE [LARGE SCALE GENOMIC DNA]</scope>
    <source>
        <strain evidence="2">cv. PBC81</strain>
    </source>
</reference>
<dbReference type="Proteomes" id="UP000224567">
    <property type="component" value="Unassembled WGS sequence"/>
</dbReference>
<comment type="caution">
    <text evidence="1">The sequence shown here is derived from an EMBL/GenBank/DDBJ whole genome shotgun (WGS) entry which is preliminary data.</text>
</comment>
<sequence length="82" mass="9123">MHVASNAQKYIKHLEDITKEKRRESILDIIITNSEAAETSQVVLSTKNESTLPQESTNAKQTIVVTEEKSTGHGSLVYGYEC</sequence>